<dbReference type="GO" id="GO:1901673">
    <property type="term" value="P:regulation of mitotic spindle assembly"/>
    <property type="evidence" value="ECO:0007669"/>
    <property type="project" value="TreeGrafter"/>
</dbReference>
<feature type="region of interest" description="Disordered" evidence="7">
    <location>
        <begin position="1877"/>
        <end position="1896"/>
    </location>
</feature>
<dbReference type="GO" id="GO:0005643">
    <property type="term" value="C:nuclear pore"/>
    <property type="evidence" value="ECO:0007669"/>
    <property type="project" value="UniProtKB-ARBA"/>
</dbReference>
<evidence type="ECO:0000256" key="7">
    <source>
        <dbReference type="SAM" id="MobiDB-lite"/>
    </source>
</evidence>
<dbReference type="GeneID" id="36343873"/>
<dbReference type="PANTHER" id="PTHR18898:SF2">
    <property type="entry name" value="NUCLEOPROTEIN TPR"/>
    <property type="match status" value="1"/>
</dbReference>
<reference evidence="11 12" key="1">
    <citation type="journal article" date="2013" name="Nat. Genet.">
        <title>The genome of the hydatid tapeworm Echinococcus granulosus.</title>
        <authorList>
            <person name="Zheng H."/>
            <person name="Zhang W."/>
            <person name="Zhang L."/>
            <person name="Zhang Z."/>
            <person name="Li J."/>
            <person name="Lu G."/>
            <person name="Zhu Y."/>
            <person name="Wang Y."/>
            <person name="Huang Y."/>
            <person name="Liu J."/>
            <person name="Kang H."/>
            <person name="Chen J."/>
            <person name="Wang L."/>
            <person name="Chen A."/>
            <person name="Yu S."/>
            <person name="Gao Z."/>
            <person name="Jin L."/>
            <person name="Gu W."/>
            <person name="Wang Z."/>
            <person name="Zhao L."/>
            <person name="Shi B."/>
            <person name="Wen H."/>
            <person name="Lin R."/>
            <person name="Jones M.K."/>
            <person name="Brejova B."/>
            <person name="Vinar T."/>
            <person name="Zhao G."/>
            <person name="McManus D.P."/>
            <person name="Chen Z."/>
            <person name="Zhou Y."/>
            <person name="Wang S."/>
        </authorList>
    </citation>
    <scope>NUCLEOTIDE SEQUENCE [LARGE SCALE GENOMIC DNA]</scope>
</reference>
<evidence type="ECO:0000256" key="5">
    <source>
        <dbReference type="ARBA" id="ARBA00023242"/>
    </source>
</evidence>
<keyword evidence="12" id="KW-1185">Reference proteome</keyword>
<feature type="coiled-coil region" evidence="6">
    <location>
        <begin position="299"/>
        <end position="379"/>
    </location>
</feature>
<feature type="region of interest" description="Disordered" evidence="7">
    <location>
        <begin position="2276"/>
        <end position="2357"/>
    </location>
</feature>
<sequence length="2357" mass="262432">MDTLIQLAHLSEEDLLSFSEKVAENLAVAFDSLSHEALEAKDRLKRYEEEQSKKQQSPNNFLIERELNCLQGECSHLRSELDAVNTNLTTLREALAKEENKSLELTRERDNLNNKLVDNLSVTTELELVIKNLENDKESLNELLSKKMSECEQTSAELREIQNEVQSARRLKSDALTQLEEVKTEKALLALREKRLEDTSESIKNQNLWLEEELHKANDKLLSFRRDNSERFLTLESELVSRRTELENAQVTIAKLEDLVKQLTKSNDDHIEKLKLRTDELVNAEQLHTNELEAQRRLTDLYRDQASDVEKKYEEMQKAVTEMQEMLKQGHEHVSKLQSEKTSVVNALAAEKDKLMSENAALARELAAAKEIVDKFRIQGLSEDELRRLNPAVATTIASLKRGRSLTEIYSDYVQVVEERDLLKLDKERLTEHIREMMAQLEEKAPLLRSQQEAFYKSRDRVAELETQLGAALTNAKEKQDVAEDQRRRSSYFQRQNKLLKQSCKDLSIQVKTLLHELETARGTVITSIEEENIQVFPDSSTNDIDSRTLLNLCSADNSTAASVIDKNLVTFRSLSELQTQNARLLLVARDLASQLEDHESKKDLLANQVSEITAKVEVLSGEVDVARLAASEARSEANFAARQRDACKALLQRHAIPLPDFSVRNELTPQKCVDSNTNPHDSAIVLAHLGVMGFGFTLELSDRSASALDRTGGSTQMLHQSQTIVKLEETLLSLHAEFKQYREDKARSDEVYTGTIEKLRRESTEARILNQKLAAQLDFTHEKFRTLESNVANYKQEISILREMNARYTTSAAASDEALIALREQSARTGDRLAAAEVECRQLIRQLEHTRANEARLSHELEIAQKTTLMHEHLMHQLQSIQINLEHREEMEARQATRHIEALEAKLEELKKGSEDRQQQLLSLNATLQTELSHTRQALRSAEEEVSQLRAAIAANKPSSPISNTGSSDLQTQASSSSANEQLTSADVTSGDGAQLMPTQLRNLEHECASLRVSLEAVRKQCAEYQHLGIEMETHIAKLTKEREHLEHTHATEIEDASQRCELLSLQLVLEKSERQDLIHEKTRLTEEYQTSLKKLRDDLASVQLALRDAEERQEAALKLESSAHSEVAAHQKAAQEAREKYETELRLHAQDVQLLTEARKLADEARAEVEGLRAALETTKASLGQSEEQLTAQTSLWEESRARLVKRVEDADAEINRLQEQILTLTEQIVSLRKLMDRSSDQSFSCEESGGQIKESEDFIHLLEYLRRQKSIAEAAEESANAEVSRLHLRTKTLEMQVADLEAKLAEERQRNEVQLETSSQHANLMQQIEQVNLLSESNRLLRQERQMIRDAAVRAEERLTALAREMEPLRTQCKELGDAQEILALEKRSLAEERDRWKERCTRLVETSMRMDPEEYKQACNARDQLQATLKATEEVKAIAERESAARIAALEQQISELSSNLVQRESEGQSFTAKLASLEGQCKIQEDELAKRQVKITKLREIGRKYRQEADELKRQLSNTQEQEKSIKTTEEAIIAVRADLLNAQANLQIEQEQSSMLRQEMDHLQQLIDRVESLPDLDPIKHSPPESLIGSSIPTSSRASVTYNRLNHILSTMIAEFYRMRGQAEEQSERLLRMQLIESQLAKTKSQCDELKAQLASVMAAASTEAVSTVHSAATTSNRKTSQHICNCSTDVQAEAVDQPISSPETTGNAAVTKSATSTVATGGASWGLRAAATVQPVQTSPPSTASPSPLSSAARQTAEIRPLSNLVATVLPTTTAGVAMEPQASINGSSYLSPLNIQPTETTTNVLGNVQTLDLQPLSTATMKPFVRYPSTVHSAAGPSSVAANDRADSCASSLPRCSLVTKRTYEEAILSDEQQTSATAETGEDETAFPLVTSASPDIQVSKRLKSAYFSASPATSSASVLSVPPVNPVPTPTTSLASSVITETRGAEVAEDEARVETVKDGENVEEGREVEEEPVTEEALLVDFHALNEGEDTGVQSEREEQEDFGLVTEVSSDHHERTNQMRDGVEEEGEENVNTNEEEVEEEENNAIQTDCEADEDNDDDDEDAEAREVEDEDEEQDEGGTYTPVIILSSGEEVNEDEDGEEEVEIRDESNAEEEEGEDEDDVEEAEVEEEGDEDVRSGEEVEEVESQNEDTEGDEDNEGKSHEGEITECTRPSAVTSTSSRSASLFSQSGIEPPSTLFSSTMPPKTGGLFSDLKRLASTDSKSSSLFGGMAASAPRSTFASILTQQPQPGSSFIRQSIIPGPASVSTRLATPGGVGEMAPAPSKQKIRPIVWTESSNVSRKPSAPSSTSTFSPFGPPLGGVLGRRKNWGPIGGGAGRGAPRGSHR</sequence>
<evidence type="ECO:0000256" key="6">
    <source>
        <dbReference type="SAM" id="Coils"/>
    </source>
</evidence>
<dbReference type="OrthoDB" id="343070at2759"/>
<comment type="subcellular location">
    <subcellularLocation>
        <location evidence="1">Nucleus</location>
    </subcellularLocation>
</comment>
<dbReference type="GO" id="GO:0006406">
    <property type="term" value="P:mRNA export from nucleus"/>
    <property type="evidence" value="ECO:0007669"/>
    <property type="project" value="TreeGrafter"/>
</dbReference>
<dbReference type="Pfam" id="PF25481">
    <property type="entry name" value="Nucleoprot-TPR"/>
    <property type="match status" value="1"/>
</dbReference>
<evidence type="ECO:0000256" key="4">
    <source>
        <dbReference type="ARBA" id="ARBA00023054"/>
    </source>
</evidence>
<feature type="compositionally biased region" description="Basic and acidic residues" evidence="7">
    <location>
        <begin position="2021"/>
        <end position="2034"/>
    </location>
</feature>
<feature type="region of interest" description="Disordered" evidence="7">
    <location>
        <begin position="1964"/>
        <end position="1987"/>
    </location>
</feature>
<feature type="compositionally biased region" description="Basic and acidic residues" evidence="7">
    <location>
        <begin position="1964"/>
        <end position="1976"/>
    </location>
</feature>
<feature type="compositionally biased region" description="Acidic residues" evidence="7">
    <location>
        <begin position="2062"/>
        <end position="2089"/>
    </location>
</feature>
<evidence type="ECO:0000313" key="11">
    <source>
        <dbReference type="EMBL" id="EUB57007.1"/>
    </source>
</evidence>
<evidence type="ECO:0000256" key="3">
    <source>
        <dbReference type="ARBA" id="ARBA00019789"/>
    </source>
</evidence>
<evidence type="ECO:0000313" key="12">
    <source>
        <dbReference type="Proteomes" id="UP000019149"/>
    </source>
</evidence>
<evidence type="ECO:0000256" key="1">
    <source>
        <dbReference type="ARBA" id="ARBA00004123"/>
    </source>
</evidence>
<feature type="domain" description="NUA/TPR/MLP1-2-like" evidence="10">
    <location>
        <begin position="484"/>
        <end position="600"/>
    </location>
</feature>
<gene>
    <name evidence="11" type="ORF">EGR_08158</name>
</gene>
<evidence type="ECO:0000259" key="10">
    <source>
        <dbReference type="Pfam" id="PF25785"/>
    </source>
</evidence>
<dbReference type="GO" id="GO:0006606">
    <property type="term" value="P:protein import into nucleus"/>
    <property type="evidence" value="ECO:0007669"/>
    <property type="project" value="InterPro"/>
</dbReference>
<feature type="coiled-coil region" evidence="6">
    <location>
        <begin position="1157"/>
        <end position="1237"/>
    </location>
</feature>
<feature type="coiled-coil region" evidence="6">
    <location>
        <begin position="887"/>
        <end position="953"/>
    </location>
</feature>
<evidence type="ECO:0000259" key="9">
    <source>
        <dbReference type="Pfam" id="PF25481"/>
    </source>
</evidence>
<evidence type="ECO:0000259" key="8">
    <source>
        <dbReference type="Pfam" id="PF07926"/>
    </source>
</evidence>
<dbReference type="OMA" id="HAQQNYE"/>
<dbReference type="InterPro" id="IPR057577">
    <property type="entry name" value="Nucleoprot-TPR/MLP1_dom"/>
</dbReference>
<comment type="similarity">
    <text evidence="2">Belongs to the TPR family.</text>
</comment>
<keyword evidence="4 6" id="KW-0175">Coiled coil</keyword>
<feature type="coiled-coil region" evidence="6">
    <location>
        <begin position="725"/>
        <end position="805"/>
    </location>
</feature>
<feature type="compositionally biased region" description="Acidic residues" evidence="7">
    <location>
        <begin position="2152"/>
        <end position="2169"/>
    </location>
</feature>
<feature type="compositionally biased region" description="Acidic residues" evidence="7">
    <location>
        <begin position="2104"/>
        <end position="2145"/>
    </location>
</feature>
<feature type="compositionally biased region" description="Gly residues" evidence="7">
    <location>
        <begin position="2342"/>
        <end position="2351"/>
    </location>
</feature>
<dbReference type="InterPro" id="IPR057974">
    <property type="entry name" value="NUA/TPR/MLP1-2-like_dom"/>
</dbReference>
<feature type="coiled-coil region" evidence="6">
    <location>
        <begin position="1293"/>
        <end position="1368"/>
    </location>
</feature>
<feature type="region of interest" description="Disordered" evidence="7">
    <location>
        <begin position="955"/>
        <end position="995"/>
    </location>
</feature>
<dbReference type="Proteomes" id="UP000019149">
    <property type="component" value="Unassembled WGS sequence"/>
</dbReference>
<feature type="compositionally biased region" description="Acidic residues" evidence="7">
    <location>
        <begin position="2035"/>
        <end position="2055"/>
    </location>
</feature>
<organism evidence="11 12">
    <name type="scientific">Echinococcus granulosus</name>
    <name type="common">Hydatid tapeworm</name>
    <dbReference type="NCBI Taxonomy" id="6210"/>
    <lineage>
        <taxon>Eukaryota</taxon>
        <taxon>Metazoa</taxon>
        <taxon>Spiralia</taxon>
        <taxon>Lophotrochozoa</taxon>
        <taxon>Platyhelminthes</taxon>
        <taxon>Cestoda</taxon>
        <taxon>Eucestoda</taxon>
        <taxon>Cyclophyllidea</taxon>
        <taxon>Taeniidae</taxon>
        <taxon>Echinococcus</taxon>
        <taxon>Echinococcus granulosus group</taxon>
    </lineage>
</organism>
<dbReference type="InterPro" id="IPR012929">
    <property type="entry name" value="Nucleoprot-TPR/MLP1-2_dom"/>
</dbReference>
<feature type="region of interest" description="Disordered" evidence="7">
    <location>
        <begin position="2000"/>
        <end position="2223"/>
    </location>
</feature>
<dbReference type="CTD" id="36343873"/>
<feature type="coiled-coil region" evidence="6">
    <location>
        <begin position="589"/>
        <end position="616"/>
    </location>
</feature>
<proteinExistence type="inferred from homology"/>
<comment type="caution">
    <text evidence="11">The sequence shown here is derived from an EMBL/GenBank/DDBJ whole genome shotgun (WGS) entry which is preliminary data.</text>
</comment>
<dbReference type="Pfam" id="PF25785">
    <property type="entry name" value="TPR"/>
    <property type="match status" value="1"/>
</dbReference>
<name>W6UFZ4_ECHGR</name>
<feature type="coiled-coil region" evidence="6">
    <location>
        <begin position="1500"/>
        <end position="1579"/>
    </location>
</feature>
<feature type="compositionally biased region" description="Low complexity" evidence="7">
    <location>
        <begin position="968"/>
        <end position="980"/>
    </location>
</feature>
<dbReference type="Pfam" id="PF07926">
    <property type="entry name" value="TPR_MLP1_2"/>
    <property type="match status" value="1"/>
</dbReference>
<feature type="compositionally biased region" description="Polar residues" evidence="7">
    <location>
        <begin position="958"/>
        <end position="967"/>
    </location>
</feature>
<feature type="coiled-coil region" evidence="6">
    <location>
        <begin position="1419"/>
        <end position="1471"/>
    </location>
</feature>
<feature type="domain" description="Nucleoprotein TPR/MLP1-2" evidence="8">
    <location>
        <begin position="1100"/>
        <end position="1224"/>
    </location>
</feature>
<dbReference type="GO" id="GO:0017056">
    <property type="term" value="F:structural constituent of nuclear pore"/>
    <property type="evidence" value="ECO:0007669"/>
    <property type="project" value="TreeGrafter"/>
</dbReference>
<keyword evidence="5" id="KW-0539">Nucleus</keyword>
<feature type="coiled-coil region" evidence="6">
    <location>
        <begin position="246"/>
        <end position="273"/>
    </location>
</feature>
<dbReference type="EMBL" id="APAU02000097">
    <property type="protein sequence ID" value="EUB57007.1"/>
    <property type="molecule type" value="Genomic_DNA"/>
</dbReference>
<protein>
    <recommendedName>
        <fullName evidence="3">Nucleoprotein TPR</fullName>
    </recommendedName>
</protein>
<evidence type="ECO:0000256" key="2">
    <source>
        <dbReference type="ARBA" id="ARBA00005274"/>
    </source>
</evidence>
<feature type="region of interest" description="Disordered" evidence="7">
    <location>
        <begin position="1740"/>
        <end position="1762"/>
    </location>
</feature>
<dbReference type="PANTHER" id="PTHR18898">
    <property type="entry name" value="NUCLEOPROTEIN TPR-RELATED"/>
    <property type="match status" value="1"/>
</dbReference>
<dbReference type="GO" id="GO:0034399">
    <property type="term" value="C:nuclear periphery"/>
    <property type="evidence" value="ECO:0007669"/>
    <property type="project" value="UniProtKB-ARBA"/>
</dbReference>
<feature type="coiled-coil region" evidence="6">
    <location>
        <begin position="30"/>
        <end position="199"/>
    </location>
</feature>
<dbReference type="RefSeq" id="XP_024348203.1">
    <property type="nucleotide sequence ID" value="XM_024497407.1"/>
</dbReference>
<accession>W6UFZ4</accession>
<dbReference type="STRING" id="6210.W6UFZ4"/>
<dbReference type="KEGG" id="egl:EGR_08158"/>
<feature type="compositionally biased region" description="Low complexity" evidence="7">
    <location>
        <begin position="2314"/>
        <end position="2325"/>
    </location>
</feature>
<feature type="compositionally biased region" description="Low complexity" evidence="7">
    <location>
        <begin position="1746"/>
        <end position="1760"/>
    </location>
</feature>
<feature type="compositionally biased region" description="Low complexity" evidence="7">
    <location>
        <begin position="2185"/>
        <end position="2201"/>
    </location>
</feature>
<feature type="domain" description="Nucleoprotein TPR/MPL1" evidence="9">
    <location>
        <begin position="189"/>
        <end position="262"/>
    </location>
</feature>
<feature type="coiled-coil region" evidence="6">
    <location>
        <begin position="1639"/>
        <end position="1666"/>
    </location>
</feature>